<proteinExistence type="predicted"/>
<sequence length="167" mass="18867">MRSVLCFLAGNPLQPPAVSHWLLALVGTLHPGQGRYLALTNLNAHSQLQLGILTVCKEKTAFINTLQHLSGFTYRRESGHPKSRTLLLYPYNIIQFSYNEPESIDQLRHFISLDHYRGHQELHQQGAGSTHKPDRTDTEVEKKQRAALALFPLRPVNLVSTHIITAQ</sequence>
<keyword evidence="3" id="KW-1185">Reference proteome</keyword>
<dbReference type="EMBL" id="HG970334">
    <property type="protein sequence ID" value="CEF87820.1"/>
    <property type="molecule type" value="Genomic_DNA"/>
</dbReference>
<evidence type="ECO:0000313" key="3">
    <source>
        <dbReference type="Proteomes" id="UP000070720"/>
    </source>
</evidence>
<accession>I1RNI9</accession>
<organism evidence="1 3">
    <name type="scientific">Gibberella zeae (strain ATCC MYA-4620 / CBS 123657 / FGSC 9075 / NRRL 31084 / PH-1)</name>
    <name type="common">Wheat head blight fungus</name>
    <name type="synonym">Fusarium graminearum</name>
    <dbReference type="NCBI Taxonomy" id="229533"/>
    <lineage>
        <taxon>Eukaryota</taxon>
        <taxon>Fungi</taxon>
        <taxon>Dikarya</taxon>
        <taxon>Ascomycota</taxon>
        <taxon>Pezizomycotina</taxon>
        <taxon>Sordariomycetes</taxon>
        <taxon>Hypocreomycetidae</taxon>
        <taxon>Hypocreales</taxon>
        <taxon>Nectriaceae</taxon>
        <taxon>Fusarium</taxon>
    </lineage>
</organism>
<name>I1RNI9_GIBZE</name>
<dbReference type="RefSeq" id="XP_011324122.1">
    <property type="nucleotide sequence ID" value="XM_011325820.1"/>
</dbReference>
<evidence type="ECO:0000313" key="1">
    <source>
        <dbReference type="EMBL" id="CEF87820.1"/>
    </source>
</evidence>
<reference evidence="2 3" key="1">
    <citation type="journal article" date="2007" name="Science">
        <title>The Fusarium graminearum genome reveals a link between localized polymorphism and pathogen specialization.</title>
        <authorList>
            <person name="Cuomo C.A."/>
            <person name="Gueldener U."/>
            <person name="Xu J.-R."/>
            <person name="Trail F."/>
            <person name="Turgeon B.G."/>
            <person name="Di Pietro A."/>
            <person name="Walton J.D."/>
            <person name="Ma L.-J."/>
            <person name="Baker S.E."/>
            <person name="Rep M."/>
            <person name="Adam G."/>
            <person name="Antoniw J."/>
            <person name="Baldwin T."/>
            <person name="Calvo S.E."/>
            <person name="Chang Y.-L."/>
            <person name="DeCaprio D."/>
            <person name="Gale L.R."/>
            <person name="Gnerre S."/>
            <person name="Goswami R.S."/>
            <person name="Hammond-Kosack K."/>
            <person name="Harris L.J."/>
            <person name="Hilburn K."/>
            <person name="Kennell J.C."/>
            <person name="Kroken S."/>
            <person name="Magnuson J.K."/>
            <person name="Mannhaupt G."/>
            <person name="Mauceli E.W."/>
            <person name="Mewes H.-W."/>
            <person name="Mitterbauer R."/>
            <person name="Muehlbauer G."/>
            <person name="Muensterkoetter M."/>
            <person name="Nelson D."/>
            <person name="O'Donnell K."/>
            <person name="Ouellet T."/>
            <person name="Qi W."/>
            <person name="Quesneville H."/>
            <person name="Roncero M.I.G."/>
            <person name="Seong K.-Y."/>
            <person name="Tetko I.V."/>
            <person name="Urban M."/>
            <person name="Waalwijk C."/>
            <person name="Ward T.J."/>
            <person name="Yao J."/>
            <person name="Birren B.W."/>
            <person name="Kistler H.C."/>
        </authorList>
    </citation>
    <scope>NUCLEOTIDE SEQUENCE [LARGE SCALE GENOMIC DNA]</scope>
    <source>
        <strain evidence="3">ATCC MYA-4620 / CBS 123657 / FGSC 9075 / NRRL 31084 / PH-1</strain>
        <strain evidence="2">PH-1 / ATCC MYA-4620 / FGSC 9075 / NRRL 31084</strain>
    </source>
</reference>
<dbReference type="KEGG" id="fgr:FGSG_05570"/>
<dbReference type="HOGENOM" id="CLU_1594690_0_0_1"/>
<dbReference type="AlphaFoldDB" id="I1RNI9"/>
<reference evidence="2 3" key="2">
    <citation type="journal article" date="2010" name="Nature">
        <title>Comparative genomics reveals mobile pathogenicity chromosomes in Fusarium.</title>
        <authorList>
            <person name="Ma L.J."/>
            <person name="van der Does H.C."/>
            <person name="Borkovich K.A."/>
            <person name="Coleman J.J."/>
            <person name="Daboussi M.J."/>
            <person name="Di Pietro A."/>
            <person name="Dufresne M."/>
            <person name="Freitag M."/>
            <person name="Grabherr M."/>
            <person name="Henrissat B."/>
            <person name="Houterman P.M."/>
            <person name="Kang S."/>
            <person name="Shim W.B."/>
            <person name="Woloshuk C."/>
            <person name="Xie X."/>
            <person name="Xu J.R."/>
            <person name="Antoniw J."/>
            <person name="Baker S.E."/>
            <person name="Bluhm B.H."/>
            <person name="Breakspear A."/>
            <person name="Brown D.W."/>
            <person name="Butchko R.A."/>
            <person name="Chapman S."/>
            <person name="Coulson R."/>
            <person name="Coutinho P.M."/>
            <person name="Danchin E.G."/>
            <person name="Diener A."/>
            <person name="Gale L.R."/>
            <person name="Gardiner D.M."/>
            <person name="Goff S."/>
            <person name="Hammond-Kosack K.E."/>
            <person name="Hilburn K."/>
            <person name="Hua-Van A."/>
            <person name="Jonkers W."/>
            <person name="Kazan K."/>
            <person name="Kodira C.D."/>
            <person name="Koehrsen M."/>
            <person name="Kumar L."/>
            <person name="Lee Y.H."/>
            <person name="Li L."/>
            <person name="Manners J.M."/>
            <person name="Miranda-Saavedra D."/>
            <person name="Mukherjee M."/>
            <person name="Park G."/>
            <person name="Park J."/>
            <person name="Park S.Y."/>
            <person name="Proctor R.H."/>
            <person name="Regev A."/>
            <person name="Ruiz-Roldan M.C."/>
            <person name="Sain D."/>
            <person name="Sakthikumar S."/>
            <person name="Sykes S."/>
            <person name="Schwartz D.C."/>
            <person name="Turgeon B.G."/>
            <person name="Wapinski I."/>
            <person name="Yoder O."/>
            <person name="Young S."/>
            <person name="Zeng Q."/>
            <person name="Zhou S."/>
            <person name="Galagan J."/>
            <person name="Cuomo C.A."/>
            <person name="Kistler H.C."/>
            <person name="Rep M."/>
        </authorList>
    </citation>
    <scope>GENOME REANNOTATION</scope>
    <source>
        <strain evidence="3">ATCC MYA-4620 / CBS 123657 / FGSC 9075 / NRRL 31084 / PH-1</strain>
        <strain evidence="2">PH-1 / ATCC MYA-4620 / FGSC 9075 / NRRL 31084</strain>
    </source>
</reference>
<evidence type="ECO:0000313" key="2">
    <source>
        <dbReference type="EnsemblFungi" id="CEF87820"/>
    </source>
</evidence>
<reference key="3">
    <citation type="submission" date="2014-02" db="EMBL/GenBank/DDBJ databases">
        <title>A revised Fusarium graminearum genomic reference sequence using whole shotgun re-sequencing.</title>
        <authorList>
            <person name="King R."/>
            <person name="Urban M."/>
            <person name="Hassani-Pak K."/>
            <person name="Hammond-Kosack K."/>
        </authorList>
    </citation>
    <scope>NUCLEOTIDE SEQUENCE</scope>
    <source>
        <strain>PH-1</strain>
    </source>
</reference>
<dbReference type="Proteomes" id="UP000070720">
    <property type="component" value="Chromosome 3"/>
</dbReference>
<dbReference type="InParanoid" id="I1RNI9"/>
<dbReference type="VEuPathDB" id="FungiDB:FGRAMPH1_01G18231"/>
<dbReference type="EnsemblFungi" id="CEF87820">
    <property type="protein sequence ID" value="CEF87820"/>
    <property type="gene ID" value="FGRRES_05570"/>
</dbReference>
<gene>
    <name evidence="2" type="primary">FG05570.1</name>
    <name evidence="1" type="ORF">FGRAMPH1_01T18231</name>
</gene>
<reference evidence="2" key="5">
    <citation type="submission" date="2017-01" db="UniProtKB">
        <authorList>
            <consortium name="EnsemblFungi"/>
        </authorList>
    </citation>
    <scope>IDENTIFICATION</scope>
    <source>
        <strain evidence="2">PH-1 / ATCC MYA-4620 / FGSC 9075 / NRRL 31084</strain>
    </source>
</reference>
<protein>
    <submittedName>
        <fullName evidence="1">Chromosome 3, complete genome</fullName>
    </submittedName>
</protein>
<reference evidence="1 3" key="4">
    <citation type="journal article" date="2015" name="BMC Genomics">
        <title>The completed genome sequence of the pathogenic ascomycete fungus Fusarium graminearum.</title>
        <authorList>
            <person name="King R."/>
            <person name="Urban M."/>
            <person name="Hammond-Kosack M.C."/>
            <person name="Hassani-Pak K."/>
            <person name="Hammond-Kosack K.E."/>
        </authorList>
    </citation>
    <scope>NUCLEOTIDE SEQUENCE [LARGE SCALE GENOMIC DNA]</scope>
    <source>
        <strain evidence="3">ATCC MYA-4620 / CBS 123657 / FGSC 9075 / NRRL 31084 / PH-1</strain>
        <strain evidence="1">PH-1</strain>
    </source>
</reference>